<sequence>MPLGGGMNHCFRSGQGGAGFHPPLITCESTADAPMIQHRSTSADIPRHTHQQLLLASWSPPLLPTAPHRAPLAYSTTRRASGASPASRHQSRLSHQAGLHRHQTRLSHQSGLLPSAAPLCAKPASDGRSPTLAPIAVAPARCSHLPSPQLAVRDHHASPSSHGHHHRASTHRSHSSRCC</sequence>
<dbReference type="HOGENOM" id="CLU_1505815_0_0_1"/>
<organism evidence="2 3">
    <name type="scientific">Oryza rufipogon</name>
    <name type="common">Brownbeard rice</name>
    <name type="synonym">Asian wild rice</name>
    <dbReference type="NCBI Taxonomy" id="4529"/>
    <lineage>
        <taxon>Eukaryota</taxon>
        <taxon>Viridiplantae</taxon>
        <taxon>Streptophyta</taxon>
        <taxon>Embryophyta</taxon>
        <taxon>Tracheophyta</taxon>
        <taxon>Spermatophyta</taxon>
        <taxon>Magnoliopsida</taxon>
        <taxon>Liliopsida</taxon>
        <taxon>Poales</taxon>
        <taxon>Poaceae</taxon>
        <taxon>BOP clade</taxon>
        <taxon>Oryzoideae</taxon>
        <taxon>Oryzeae</taxon>
        <taxon>Oryzinae</taxon>
        <taxon>Oryza</taxon>
    </lineage>
</organism>
<keyword evidence="3" id="KW-1185">Reference proteome</keyword>
<reference evidence="2" key="2">
    <citation type="submission" date="2015-06" db="UniProtKB">
        <authorList>
            <consortium name="EnsemblPlants"/>
        </authorList>
    </citation>
    <scope>IDENTIFICATION</scope>
</reference>
<reference evidence="3" key="1">
    <citation type="submission" date="2013-06" db="EMBL/GenBank/DDBJ databases">
        <authorList>
            <person name="Zhao Q."/>
        </authorList>
    </citation>
    <scope>NUCLEOTIDE SEQUENCE</scope>
    <source>
        <strain evidence="3">cv. W1943</strain>
    </source>
</reference>
<dbReference type="Proteomes" id="UP000008022">
    <property type="component" value="Unassembled WGS sequence"/>
</dbReference>
<dbReference type="EnsemblPlants" id="ORUFI07G09790.1">
    <property type="protein sequence ID" value="ORUFI07G09790.1"/>
    <property type="gene ID" value="ORUFI07G09790"/>
</dbReference>
<feature type="region of interest" description="Disordered" evidence="1">
    <location>
        <begin position="76"/>
        <end position="111"/>
    </location>
</feature>
<evidence type="ECO:0000313" key="3">
    <source>
        <dbReference type="Proteomes" id="UP000008022"/>
    </source>
</evidence>
<protein>
    <submittedName>
        <fullName evidence="2">Uncharacterized protein</fullName>
    </submittedName>
</protein>
<feature type="region of interest" description="Disordered" evidence="1">
    <location>
        <begin position="152"/>
        <end position="179"/>
    </location>
</feature>
<name>A0A0E0Q6H2_ORYRU</name>
<accession>A0A0E0Q6H2</accession>
<dbReference type="AlphaFoldDB" id="A0A0E0Q6H2"/>
<proteinExistence type="predicted"/>
<dbReference type="OMA" id="MIQHRST"/>
<evidence type="ECO:0000256" key="1">
    <source>
        <dbReference type="SAM" id="MobiDB-lite"/>
    </source>
</evidence>
<dbReference type="Gramene" id="ORUFI07G09790.1">
    <property type="protein sequence ID" value="ORUFI07G09790.1"/>
    <property type="gene ID" value="ORUFI07G09790"/>
</dbReference>
<evidence type="ECO:0000313" key="2">
    <source>
        <dbReference type="EnsemblPlants" id="ORUFI07G09790.1"/>
    </source>
</evidence>
<feature type="compositionally biased region" description="Basic residues" evidence="1">
    <location>
        <begin position="162"/>
        <end position="179"/>
    </location>
</feature>